<dbReference type="GO" id="GO:0016020">
    <property type="term" value="C:membrane"/>
    <property type="evidence" value="ECO:0007669"/>
    <property type="project" value="UniProtKB-SubCell"/>
</dbReference>
<gene>
    <name evidence="7" type="ORF">DIZ79_00170</name>
</gene>
<dbReference type="AlphaFoldDB" id="A0A370E389"/>
<dbReference type="InterPro" id="IPR004089">
    <property type="entry name" value="MCPsignal_dom"/>
</dbReference>
<dbReference type="PANTHER" id="PTHR32089">
    <property type="entry name" value="METHYL-ACCEPTING CHEMOTAXIS PROTEIN MCPB"/>
    <property type="match status" value="1"/>
</dbReference>
<feature type="region of interest" description="Disordered" evidence="5">
    <location>
        <begin position="234"/>
        <end position="263"/>
    </location>
</feature>
<reference evidence="7 8" key="1">
    <citation type="journal article" date="2018" name="ISME J.">
        <title>Endosymbiont genomes yield clues of tubeworm success.</title>
        <authorList>
            <person name="Li Y."/>
            <person name="Liles M.R."/>
            <person name="Halanych K.M."/>
        </authorList>
    </citation>
    <scope>NUCLEOTIDE SEQUENCE [LARGE SCALE GENOMIC DNA]</scope>
    <source>
        <strain evidence="7">A1422</strain>
    </source>
</reference>
<dbReference type="Proteomes" id="UP000255508">
    <property type="component" value="Unassembled WGS sequence"/>
</dbReference>
<feature type="coiled-coil region" evidence="4">
    <location>
        <begin position="106"/>
        <end position="133"/>
    </location>
</feature>
<evidence type="ECO:0000256" key="2">
    <source>
        <dbReference type="ARBA" id="ARBA00023224"/>
    </source>
</evidence>
<proteinExistence type="predicted"/>
<evidence type="ECO:0000256" key="5">
    <source>
        <dbReference type="SAM" id="MobiDB-lite"/>
    </source>
</evidence>
<dbReference type="PROSITE" id="PS50111">
    <property type="entry name" value="CHEMOTAXIS_TRANSDUC_2"/>
    <property type="match status" value="1"/>
</dbReference>
<dbReference type="GO" id="GO:0006935">
    <property type="term" value="P:chemotaxis"/>
    <property type="evidence" value="ECO:0007669"/>
    <property type="project" value="UniProtKB-ARBA"/>
</dbReference>
<evidence type="ECO:0000313" key="8">
    <source>
        <dbReference type="Proteomes" id="UP000255508"/>
    </source>
</evidence>
<organism evidence="7 8">
    <name type="scientific">endosymbiont of Lamellibrachia luymesi</name>
    <dbReference type="NCBI Taxonomy" id="2200907"/>
    <lineage>
        <taxon>Bacteria</taxon>
        <taxon>Pseudomonadati</taxon>
        <taxon>Pseudomonadota</taxon>
        <taxon>Gammaproteobacteria</taxon>
        <taxon>sulfur-oxidizing symbionts</taxon>
    </lineage>
</organism>
<dbReference type="GO" id="GO:0007165">
    <property type="term" value="P:signal transduction"/>
    <property type="evidence" value="ECO:0007669"/>
    <property type="project" value="UniProtKB-KW"/>
</dbReference>
<comment type="caution">
    <text evidence="7">The sequence shown here is derived from an EMBL/GenBank/DDBJ whole genome shotgun (WGS) entry which is preliminary data.</text>
</comment>
<name>A0A370E389_9GAMM</name>
<evidence type="ECO:0000313" key="7">
    <source>
        <dbReference type="EMBL" id="RDH93546.1"/>
    </source>
</evidence>
<evidence type="ECO:0000256" key="3">
    <source>
        <dbReference type="PROSITE-ProRule" id="PRU00284"/>
    </source>
</evidence>
<sequence>MNETLSRIETLTSDAATKAKMVRNEADRGSRVVEEAVTAINEVAAQVDSANRAVGELKTVSERIGNIVVLIGGITDQTNLLALNAAIEAARAGEHGRGFAVVANEVRALSQEVAEQNARIGQQIKELQSATNKGVDIINSAFEKAHNSVDVAAQAGTALIAITEAAEEISGMNAHIVDAMAGNHKQTRHVDDNLDQIVILSTETMGIADETSALGNEFKVLAQQLGSLVTQFLGGEHQSPDSEVEQRSSKGTESISGNGAELF</sequence>
<keyword evidence="2 3" id="KW-0807">Transducer</keyword>
<dbReference type="EMBL" id="QFXD01000004">
    <property type="protein sequence ID" value="RDH93546.1"/>
    <property type="molecule type" value="Genomic_DNA"/>
</dbReference>
<protein>
    <recommendedName>
        <fullName evidence="6">Methyl-accepting transducer domain-containing protein</fullName>
    </recommendedName>
</protein>
<accession>A0A370E389</accession>
<evidence type="ECO:0000256" key="1">
    <source>
        <dbReference type="ARBA" id="ARBA00004370"/>
    </source>
</evidence>
<dbReference type="Gene3D" id="1.10.287.950">
    <property type="entry name" value="Methyl-accepting chemotaxis protein"/>
    <property type="match status" value="1"/>
</dbReference>
<evidence type="ECO:0000256" key="4">
    <source>
        <dbReference type="SAM" id="Coils"/>
    </source>
</evidence>
<dbReference type="PANTHER" id="PTHR32089:SF112">
    <property type="entry name" value="LYSOZYME-LIKE PROTEIN-RELATED"/>
    <property type="match status" value="1"/>
</dbReference>
<dbReference type="SMART" id="SM00283">
    <property type="entry name" value="MA"/>
    <property type="match status" value="1"/>
</dbReference>
<feature type="compositionally biased region" description="Basic and acidic residues" evidence="5">
    <location>
        <begin position="238"/>
        <end position="250"/>
    </location>
</feature>
<comment type="subcellular location">
    <subcellularLocation>
        <location evidence="1">Membrane</location>
    </subcellularLocation>
</comment>
<dbReference type="Pfam" id="PF00015">
    <property type="entry name" value="MCPsignal"/>
    <property type="match status" value="1"/>
</dbReference>
<dbReference type="SUPFAM" id="SSF58104">
    <property type="entry name" value="Methyl-accepting chemotaxis protein (MCP) signaling domain"/>
    <property type="match status" value="1"/>
</dbReference>
<keyword evidence="4" id="KW-0175">Coiled coil</keyword>
<feature type="domain" description="Methyl-accepting transducer" evidence="6">
    <location>
        <begin position="1"/>
        <end position="198"/>
    </location>
</feature>
<evidence type="ECO:0000259" key="6">
    <source>
        <dbReference type="PROSITE" id="PS50111"/>
    </source>
</evidence>